<proteinExistence type="predicted"/>
<dbReference type="AlphaFoldDB" id="A0A1E5W1A6"/>
<protein>
    <submittedName>
        <fullName evidence="1">Uncharacterized protein</fullName>
    </submittedName>
</protein>
<gene>
    <name evidence="1" type="ORF">BAE44_0007794</name>
</gene>
<dbReference type="EMBL" id="LWDX02023977">
    <property type="protein sequence ID" value="OEL31187.1"/>
    <property type="molecule type" value="Genomic_DNA"/>
</dbReference>
<name>A0A1E5W1A6_9POAL</name>
<comment type="caution">
    <text evidence="1">The sequence shown here is derived from an EMBL/GenBank/DDBJ whole genome shotgun (WGS) entry which is preliminary data.</text>
</comment>
<evidence type="ECO:0000313" key="1">
    <source>
        <dbReference type="EMBL" id="OEL31187.1"/>
    </source>
</evidence>
<dbReference type="Proteomes" id="UP000095767">
    <property type="component" value="Unassembled WGS sequence"/>
</dbReference>
<keyword evidence="2" id="KW-1185">Reference proteome</keyword>
<sequence length="108" mass="11588">MESAVHGGHLIQLCWEGADGDLSCAVCGGEHKGGSSTSRNKHFWAYRWRYDDGTHGCLHVACMKKLAVQSWERAYEDSVGGGVVEASVPVIRGMLQTRASHGAGNTSL</sequence>
<organism evidence="1 2">
    <name type="scientific">Dichanthelium oligosanthes</name>
    <dbReference type="NCBI Taxonomy" id="888268"/>
    <lineage>
        <taxon>Eukaryota</taxon>
        <taxon>Viridiplantae</taxon>
        <taxon>Streptophyta</taxon>
        <taxon>Embryophyta</taxon>
        <taxon>Tracheophyta</taxon>
        <taxon>Spermatophyta</taxon>
        <taxon>Magnoliopsida</taxon>
        <taxon>Liliopsida</taxon>
        <taxon>Poales</taxon>
        <taxon>Poaceae</taxon>
        <taxon>PACMAD clade</taxon>
        <taxon>Panicoideae</taxon>
        <taxon>Panicodae</taxon>
        <taxon>Paniceae</taxon>
        <taxon>Dichantheliinae</taxon>
        <taxon>Dichanthelium</taxon>
    </lineage>
</organism>
<accession>A0A1E5W1A6</accession>
<reference evidence="1 2" key="1">
    <citation type="submission" date="2016-09" db="EMBL/GenBank/DDBJ databases">
        <title>The draft genome of Dichanthelium oligosanthes: A C3 panicoid grass species.</title>
        <authorList>
            <person name="Studer A.J."/>
            <person name="Schnable J.C."/>
            <person name="Brutnell T.P."/>
        </authorList>
    </citation>
    <scope>NUCLEOTIDE SEQUENCE [LARGE SCALE GENOMIC DNA]</scope>
    <source>
        <strain evidence="2">cv. Kellogg 1175</strain>
        <tissue evidence="1">Leaf</tissue>
    </source>
</reference>
<evidence type="ECO:0000313" key="2">
    <source>
        <dbReference type="Proteomes" id="UP000095767"/>
    </source>
</evidence>